<dbReference type="FunFam" id="2.40.30.10:FF:000069">
    <property type="entry name" value="NADH-cytochrome b5 reductase"/>
    <property type="match status" value="1"/>
</dbReference>
<dbReference type="InterPro" id="IPR001834">
    <property type="entry name" value="CBR-like"/>
</dbReference>
<sequence>MRFVPPFLAGAALATYYRPLDKSKSAYCYASIENALHFQPKPKPGKVFSQRYQPYTLGDVVPITHDTALFRFLIDGNEEFNLKPCSTLQACYKYGVQPMDQCQRFYTPVTANHTKGYFDIIVKRKQGGLMTEHLFGMHIGDKLLFRSVTFKLQYRPNRWKHVGMIAGGTGFTPMLQIIRHSLQEEWDNGMVDRTKLSFLFCNRTERHILLKGLFDDLAQKYSNRFKVYYTIDQAVEPDVWPHYTGLVTKEMVHETMPAPNEEKKIILLCGPDQLLNHVAGTPMGTMNTMSSGMNIQPMAPDLNNLVNLGGILGELGYSNDEVYRF</sequence>
<feature type="binding site" evidence="9">
    <location>
        <position position="121"/>
    </location>
    <ligand>
        <name>FAD</name>
        <dbReference type="ChEBI" id="CHEBI:57692"/>
    </ligand>
</feature>
<dbReference type="Pfam" id="PF00970">
    <property type="entry name" value="FAD_binding_6"/>
    <property type="match status" value="1"/>
</dbReference>
<evidence type="ECO:0000256" key="8">
    <source>
        <dbReference type="ARBA" id="ARBA00023136"/>
    </source>
</evidence>
<evidence type="ECO:0000256" key="1">
    <source>
        <dbReference type="ARBA" id="ARBA00001974"/>
    </source>
</evidence>
<dbReference type="SUPFAM" id="SSF52343">
    <property type="entry name" value="Ferredoxin reductase-like, C-terminal NADP-linked domain"/>
    <property type="match status" value="1"/>
</dbReference>
<dbReference type="GO" id="GO:0090524">
    <property type="term" value="F:cytochrome-b5 reductase activity, acting on NADH"/>
    <property type="evidence" value="ECO:0007669"/>
    <property type="project" value="UniProtKB-EC"/>
</dbReference>
<feature type="binding site" evidence="9">
    <location>
        <position position="172"/>
    </location>
    <ligand>
        <name>FAD</name>
        <dbReference type="ChEBI" id="CHEBI:57692"/>
    </ligand>
</feature>
<dbReference type="FunFam" id="3.40.50.80:FF:000053">
    <property type="entry name" value="NADH-cytochrome b5 reductase"/>
    <property type="match status" value="1"/>
</dbReference>
<evidence type="ECO:0000313" key="12">
    <source>
        <dbReference type="Proteomes" id="UP000195570"/>
    </source>
</evidence>
<feature type="binding site" evidence="9">
    <location>
        <position position="104"/>
    </location>
    <ligand>
        <name>FAD</name>
        <dbReference type="ChEBI" id="CHEBI:57692"/>
    </ligand>
</feature>
<protein>
    <submittedName>
        <fullName evidence="11">NADH-cytochrome b5 reductase, putative</fullName>
        <ecNumber evidence="11">1.6.2.2</ecNumber>
    </submittedName>
</protein>
<reference evidence="11" key="1">
    <citation type="submission" date="2016-09" db="EMBL/GenBank/DDBJ databases">
        <authorList>
            <person name="Hebert L."/>
            <person name="Moumen B."/>
        </authorList>
    </citation>
    <scope>NUCLEOTIDE SEQUENCE [LARGE SCALE GENOMIC DNA]</scope>
    <source>
        <strain evidence="11">OVI</strain>
    </source>
</reference>
<feature type="binding site" evidence="9">
    <location>
        <position position="130"/>
    </location>
    <ligand>
        <name>FAD</name>
        <dbReference type="ChEBI" id="CHEBI:57692"/>
    </ligand>
</feature>
<evidence type="ECO:0000256" key="3">
    <source>
        <dbReference type="ARBA" id="ARBA00022630"/>
    </source>
</evidence>
<dbReference type="AlphaFoldDB" id="A0A1G4IG27"/>
<dbReference type="Gene3D" id="3.40.50.80">
    <property type="entry name" value="Nucleotide-binding domain of ferredoxin-NADP reductase (FNR) module"/>
    <property type="match status" value="1"/>
</dbReference>
<dbReference type="PANTHER" id="PTHR19370:SF179">
    <property type="entry name" value="B5 REDUCTASE, PUTATIVE-RELATED"/>
    <property type="match status" value="1"/>
</dbReference>
<evidence type="ECO:0000256" key="6">
    <source>
        <dbReference type="ARBA" id="ARBA00022989"/>
    </source>
</evidence>
<keyword evidence="5 9" id="KW-0274">FAD</keyword>
<comment type="caution">
    <text evidence="11">The sequence shown here is derived from an EMBL/GenBank/DDBJ whole genome shotgun (WGS) entry which is preliminary data.</text>
</comment>
<dbReference type="Pfam" id="PF00175">
    <property type="entry name" value="NAD_binding_1"/>
    <property type="match status" value="1"/>
</dbReference>
<feature type="binding site" evidence="9">
    <location>
        <position position="106"/>
    </location>
    <ligand>
        <name>FAD</name>
        <dbReference type="ChEBI" id="CHEBI:57692"/>
    </ligand>
</feature>
<keyword evidence="12" id="KW-1185">Reference proteome</keyword>
<dbReference type="VEuPathDB" id="TriTrypDB:TEOVI_000294200"/>
<evidence type="ECO:0000256" key="7">
    <source>
        <dbReference type="ARBA" id="ARBA00023002"/>
    </source>
</evidence>
<gene>
    <name evidence="11" type="ORF">TEOVI_000294200</name>
</gene>
<dbReference type="EMBL" id="CZPT02001622">
    <property type="protein sequence ID" value="SCU71361.1"/>
    <property type="molecule type" value="Genomic_DNA"/>
</dbReference>
<dbReference type="Gene3D" id="2.40.30.10">
    <property type="entry name" value="Translation factors"/>
    <property type="match status" value="1"/>
</dbReference>
<evidence type="ECO:0000256" key="2">
    <source>
        <dbReference type="ARBA" id="ARBA00004370"/>
    </source>
</evidence>
<dbReference type="CDD" id="cd06183">
    <property type="entry name" value="cyt_b5_reduct_like"/>
    <property type="match status" value="1"/>
</dbReference>
<dbReference type="InterPro" id="IPR017927">
    <property type="entry name" value="FAD-bd_FR_type"/>
</dbReference>
<evidence type="ECO:0000259" key="10">
    <source>
        <dbReference type="PROSITE" id="PS51384"/>
    </source>
</evidence>
<dbReference type="Proteomes" id="UP000195570">
    <property type="component" value="Unassembled WGS sequence"/>
</dbReference>
<dbReference type="EC" id="1.6.2.2" evidence="11"/>
<evidence type="ECO:0000313" key="11">
    <source>
        <dbReference type="EMBL" id="SCU71361.1"/>
    </source>
</evidence>
<dbReference type="InterPro" id="IPR017938">
    <property type="entry name" value="Riboflavin_synthase-like_b-brl"/>
</dbReference>
<dbReference type="SUPFAM" id="SSF63380">
    <property type="entry name" value="Riboflavin synthase domain-like"/>
    <property type="match status" value="1"/>
</dbReference>
<dbReference type="PANTHER" id="PTHR19370">
    <property type="entry name" value="NADH-CYTOCHROME B5 REDUCTASE"/>
    <property type="match status" value="1"/>
</dbReference>
<comment type="subcellular location">
    <subcellularLocation>
        <location evidence="2">Membrane</location>
    </subcellularLocation>
</comment>
<keyword evidence="8" id="KW-0472">Membrane</keyword>
<dbReference type="RefSeq" id="XP_067082035.1">
    <property type="nucleotide sequence ID" value="XM_067225934.1"/>
</dbReference>
<dbReference type="PROSITE" id="PS51384">
    <property type="entry name" value="FAD_FR"/>
    <property type="match status" value="1"/>
</dbReference>
<feature type="binding site" evidence="9">
    <location>
        <position position="123"/>
    </location>
    <ligand>
        <name>FAD</name>
        <dbReference type="ChEBI" id="CHEBI:57692"/>
    </ligand>
</feature>
<accession>A0A1G4IG27</accession>
<evidence type="ECO:0000256" key="4">
    <source>
        <dbReference type="ARBA" id="ARBA00022692"/>
    </source>
</evidence>
<name>A0A1G4IG27_TRYEQ</name>
<keyword evidence="4" id="KW-0812">Transmembrane</keyword>
<evidence type="ECO:0000256" key="9">
    <source>
        <dbReference type="PIRSR" id="PIRSR601834-1"/>
    </source>
</evidence>
<dbReference type="PRINTS" id="PR00406">
    <property type="entry name" value="CYTB5RDTASE"/>
</dbReference>
<dbReference type="GO" id="GO:0016020">
    <property type="term" value="C:membrane"/>
    <property type="evidence" value="ECO:0007669"/>
    <property type="project" value="UniProtKB-SubCell"/>
</dbReference>
<dbReference type="InterPro" id="IPR008333">
    <property type="entry name" value="Cbr1-like_FAD-bd_dom"/>
</dbReference>
<dbReference type="GeneID" id="92376882"/>
<dbReference type="InterPro" id="IPR001433">
    <property type="entry name" value="OxRdtase_FAD/NAD-bd"/>
</dbReference>
<proteinExistence type="predicted"/>
<organism evidence="11 12">
    <name type="scientific">Trypanosoma equiperdum</name>
    <dbReference type="NCBI Taxonomy" id="5694"/>
    <lineage>
        <taxon>Eukaryota</taxon>
        <taxon>Discoba</taxon>
        <taxon>Euglenozoa</taxon>
        <taxon>Kinetoplastea</taxon>
        <taxon>Metakinetoplastina</taxon>
        <taxon>Trypanosomatida</taxon>
        <taxon>Trypanosomatidae</taxon>
        <taxon>Trypanosoma</taxon>
    </lineage>
</organism>
<comment type="cofactor">
    <cofactor evidence="1 9">
        <name>FAD</name>
        <dbReference type="ChEBI" id="CHEBI:57692"/>
    </cofactor>
</comment>
<dbReference type="InterPro" id="IPR039261">
    <property type="entry name" value="FNR_nucleotide-bd"/>
</dbReference>
<keyword evidence="6" id="KW-1133">Transmembrane helix</keyword>
<evidence type="ECO:0000256" key="5">
    <source>
        <dbReference type="ARBA" id="ARBA00022827"/>
    </source>
</evidence>
<keyword evidence="7 11" id="KW-0560">Oxidoreductase</keyword>
<keyword evidence="3 9" id="KW-0285">Flavoprotein</keyword>
<feature type="domain" description="FAD-binding FR-type" evidence="10">
    <location>
        <begin position="50"/>
        <end position="156"/>
    </location>
</feature>